<dbReference type="InterPro" id="IPR006061">
    <property type="entry name" value="SBP_1_CS"/>
</dbReference>
<dbReference type="Pfam" id="PF01547">
    <property type="entry name" value="SBP_bac_1"/>
    <property type="match status" value="1"/>
</dbReference>
<evidence type="ECO:0000313" key="5">
    <source>
        <dbReference type="EMBL" id="RKN64062.1"/>
    </source>
</evidence>
<dbReference type="PANTHER" id="PTHR43649:SF12">
    <property type="entry name" value="DIACETYLCHITOBIOSE BINDING PROTEIN DASA"/>
    <property type="match status" value="1"/>
</dbReference>
<accession>A0A3B0AU05</accession>
<evidence type="ECO:0000256" key="1">
    <source>
        <dbReference type="ARBA" id="ARBA00008520"/>
    </source>
</evidence>
<dbReference type="PANTHER" id="PTHR43649">
    <property type="entry name" value="ARABINOSE-BINDING PROTEIN-RELATED"/>
    <property type="match status" value="1"/>
</dbReference>
<gene>
    <name evidence="5" type="ORF">D7M11_34325</name>
</gene>
<evidence type="ECO:0000256" key="2">
    <source>
        <dbReference type="ARBA" id="ARBA00022448"/>
    </source>
</evidence>
<evidence type="ECO:0000256" key="4">
    <source>
        <dbReference type="SAM" id="MobiDB-lite"/>
    </source>
</evidence>
<dbReference type="InterPro" id="IPR050490">
    <property type="entry name" value="Bact_solute-bd_prot1"/>
</dbReference>
<sequence length="542" mass="60365">MSPYPEKQAGNRRSMACWTILHAAGRSSPGNLRKEKRSGVRGGDRGRSPTFHRVLPETGDPADTFLYLRWKKVPSGTVSIYVIVYIEHACIEAITNLNVLLNPITKRVSFMLKRSIAIGATGLLLVLAACSGSGTPDADNGRAPAQPEKKEPTTLYFYNVGANFDAEGYFEEKFGKAIKEKFPHITPVLIPTTSGALDKQIASGQPIDVIFGSVGLAYNSVFLNNMQYDIEPLVNKYKTDLSRFEPQTLEMIRQMSGGKLYALPFDTAASVIYYNKNLFDKFGVTYPKDGITWDELYNLSVKLTRKEGDVQYYGFTISPNHYFWRNQMSLNFVDPQTLQVSLTNDNVKSLMDNIARFYQIPGFNPDKAKMDSLTKMFFQDQVSAMWTPVAGLHVEKDLAPLNWDIVSYPTMNGFGPQPYPVFMFLNVGSKYKDDAYQVMDFLSTETFLTEKAKAATFIPALSSANIPKVFGQDAPLYKGRNVAAIPLKNMAKPSPQSKYYSAAGAQLTIALRGILYEGKDVNTALRNAEEAVKKAIEADKNK</sequence>
<protein>
    <submittedName>
        <fullName evidence="5">Extracellular solute-binding protein</fullName>
    </submittedName>
</protein>
<comment type="caution">
    <text evidence="5">The sequence shown here is derived from an EMBL/GenBank/DDBJ whole genome shotgun (WGS) entry which is preliminary data.</text>
</comment>
<dbReference type="EMBL" id="RBAH01000045">
    <property type="protein sequence ID" value="RKN64062.1"/>
    <property type="molecule type" value="Genomic_DNA"/>
</dbReference>
<dbReference type="AlphaFoldDB" id="A0A3B0AU05"/>
<proteinExistence type="inferred from homology"/>
<keyword evidence="2" id="KW-0813">Transport</keyword>
<keyword evidence="3" id="KW-0732">Signal</keyword>
<evidence type="ECO:0000313" key="6">
    <source>
        <dbReference type="Proteomes" id="UP000282311"/>
    </source>
</evidence>
<evidence type="ECO:0000256" key="3">
    <source>
        <dbReference type="ARBA" id="ARBA00022729"/>
    </source>
</evidence>
<dbReference type="GO" id="GO:0055085">
    <property type="term" value="P:transmembrane transport"/>
    <property type="evidence" value="ECO:0007669"/>
    <property type="project" value="InterPro"/>
</dbReference>
<dbReference type="Proteomes" id="UP000282311">
    <property type="component" value="Unassembled WGS sequence"/>
</dbReference>
<keyword evidence="6" id="KW-1185">Reference proteome</keyword>
<comment type="similarity">
    <text evidence="1">Belongs to the bacterial solute-binding protein 1 family.</text>
</comment>
<dbReference type="SUPFAM" id="SSF53850">
    <property type="entry name" value="Periplasmic binding protein-like II"/>
    <property type="match status" value="1"/>
</dbReference>
<organism evidence="5 6">
    <name type="scientific">Paenibacillus ginsengarvi</name>
    <dbReference type="NCBI Taxonomy" id="400777"/>
    <lineage>
        <taxon>Bacteria</taxon>
        <taxon>Bacillati</taxon>
        <taxon>Bacillota</taxon>
        <taxon>Bacilli</taxon>
        <taxon>Bacillales</taxon>
        <taxon>Paenibacillaceae</taxon>
        <taxon>Paenibacillus</taxon>
    </lineage>
</organism>
<feature type="region of interest" description="Disordered" evidence="4">
    <location>
        <begin position="28"/>
        <end position="51"/>
    </location>
</feature>
<reference evidence="5 6" key="1">
    <citation type="journal article" date="2007" name="Int. J. Syst. Evol. Microbiol.">
        <title>Paenibacillus ginsengarvi sp. nov., isolated from soil from ginseng cultivation.</title>
        <authorList>
            <person name="Yoon M.H."/>
            <person name="Ten L.N."/>
            <person name="Im W.T."/>
        </authorList>
    </citation>
    <scope>NUCLEOTIDE SEQUENCE [LARGE SCALE GENOMIC DNA]</scope>
    <source>
        <strain evidence="5 6">KCTC 13059</strain>
    </source>
</reference>
<name>A0A3B0AU05_9BACL</name>
<dbReference type="PROSITE" id="PS01037">
    <property type="entry name" value="SBP_BACTERIAL_1"/>
    <property type="match status" value="1"/>
</dbReference>
<dbReference type="Gene3D" id="3.40.190.10">
    <property type="entry name" value="Periplasmic binding protein-like II"/>
    <property type="match status" value="1"/>
</dbReference>
<dbReference type="InterPro" id="IPR006059">
    <property type="entry name" value="SBP"/>
</dbReference>